<evidence type="ECO:0000313" key="3">
    <source>
        <dbReference type="Proteomes" id="UP000051298"/>
    </source>
</evidence>
<dbReference type="RefSeq" id="WP_058122511.1">
    <property type="nucleotide sequence ID" value="NZ_CYRX01000009.1"/>
</dbReference>
<organism evidence="2 3">
    <name type="scientific">Thalassobacter stenotrophicus</name>
    <dbReference type="NCBI Taxonomy" id="266809"/>
    <lineage>
        <taxon>Bacteria</taxon>
        <taxon>Pseudomonadati</taxon>
        <taxon>Pseudomonadota</taxon>
        <taxon>Alphaproteobacteria</taxon>
        <taxon>Rhodobacterales</taxon>
        <taxon>Roseobacteraceae</taxon>
        <taxon>Thalassobacter</taxon>
    </lineage>
</organism>
<keyword evidence="1" id="KW-0812">Transmembrane</keyword>
<evidence type="ECO:0000256" key="1">
    <source>
        <dbReference type="SAM" id="Phobius"/>
    </source>
</evidence>
<gene>
    <name evidence="2" type="ORF">THS5294_00516</name>
</gene>
<keyword evidence="1" id="KW-1133">Transmembrane helix</keyword>
<reference evidence="2 3" key="1">
    <citation type="submission" date="2015-09" db="EMBL/GenBank/DDBJ databases">
        <authorList>
            <consortium name="Swine Surveillance"/>
        </authorList>
    </citation>
    <scope>NUCLEOTIDE SEQUENCE [LARGE SCALE GENOMIC DNA]</scope>
    <source>
        <strain evidence="2 3">CECT 5294</strain>
    </source>
</reference>
<protein>
    <submittedName>
        <fullName evidence="2">Uncharacterized protein</fullName>
    </submittedName>
</protein>
<keyword evidence="1" id="KW-0472">Membrane</keyword>
<dbReference type="EMBL" id="CYRX01000009">
    <property type="protein sequence ID" value="CUH59233.1"/>
    <property type="molecule type" value="Genomic_DNA"/>
</dbReference>
<dbReference type="AlphaFoldDB" id="A0A0P1EWF4"/>
<dbReference type="Proteomes" id="UP000051298">
    <property type="component" value="Unassembled WGS sequence"/>
</dbReference>
<feature type="transmembrane region" description="Helical" evidence="1">
    <location>
        <begin position="20"/>
        <end position="51"/>
    </location>
</feature>
<evidence type="ECO:0000313" key="2">
    <source>
        <dbReference type="EMBL" id="CUH59233.1"/>
    </source>
</evidence>
<name>A0A0P1EWF4_9RHOB</name>
<proteinExistence type="predicted"/>
<sequence>MKNHPVGCAPDYTNAFLAMAFVWMMIALIAIWAVWGFLMAIVMCSFAHAWLAHKLQKRAEVVTVRD</sequence>
<accession>A0A0P1EWF4</accession>